<evidence type="ECO:0000256" key="11">
    <source>
        <dbReference type="SAM" id="MobiDB-lite"/>
    </source>
</evidence>
<dbReference type="InterPro" id="IPR013083">
    <property type="entry name" value="Znf_RING/FYVE/PHD"/>
</dbReference>
<name>A0A0N4W2V4_HAEPC</name>
<reference evidence="15" key="1">
    <citation type="submission" date="2017-02" db="UniProtKB">
        <authorList>
            <consortium name="WormBaseParasite"/>
        </authorList>
    </citation>
    <scope>IDENTIFICATION</scope>
</reference>
<dbReference type="FunFam" id="1.10.1370.10:FF:000010">
    <property type="entry name" value="Protein CBG00366"/>
    <property type="match status" value="1"/>
</dbReference>
<evidence type="ECO:0000256" key="10">
    <source>
        <dbReference type="RuleBase" id="RU003435"/>
    </source>
</evidence>
<feature type="compositionally biased region" description="Basic and acidic residues" evidence="11">
    <location>
        <begin position="1192"/>
        <end position="1201"/>
    </location>
</feature>
<dbReference type="EMBL" id="UZAF01016171">
    <property type="protein sequence ID" value="VDO22349.1"/>
    <property type="molecule type" value="Genomic_DNA"/>
</dbReference>
<keyword evidence="3 10" id="KW-0645">Protease</keyword>
<dbReference type="Gene3D" id="6.10.140.1250">
    <property type="match status" value="1"/>
</dbReference>
<evidence type="ECO:0000256" key="1">
    <source>
        <dbReference type="ARBA" id="ARBA00006040"/>
    </source>
</evidence>
<feature type="domain" description="HTH TFE/IIEalpha-type" evidence="12">
    <location>
        <begin position="875"/>
        <end position="965"/>
    </location>
</feature>
<dbReference type="Pfam" id="PF02002">
    <property type="entry name" value="TFIIE_alpha"/>
    <property type="match status" value="1"/>
</dbReference>
<dbReference type="InterPro" id="IPR024550">
    <property type="entry name" value="TFIIEa/SarR/Rpc3_HTH_dom"/>
</dbReference>
<protein>
    <submittedName>
        <fullName evidence="15">HTH TFE/IIEalpha-type domain-containing protein</fullName>
    </submittedName>
</protein>
<keyword evidence="7" id="KW-0805">Transcription regulation</keyword>
<dbReference type="Pfam" id="PF11521">
    <property type="entry name" value="TFIIE-A_C"/>
    <property type="match status" value="1"/>
</dbReference>
<dbReference type="Proteomes" id="UP000268014">
    <property type="component" value="Unassembled WGS sequence"/>
</dbReference>
<dbReference type="SUPFAM" id="SSF57783">
    <property type="entry name" value="Zinc beta-ribbon"/>
    <property type="match status" value="1"/>
</dbReference>
<keyword evidence="5 10" id="KW-0378">Hydrolase</keyword>
<gene>
    <name evidence="13" type="ORF">HPLM_LOCUS4077</name>
</gene>
<dbReference type="GO" id="GO:0006367">
    <property type="term" value="P:transcription initiation at RNA polymerase II promoter"/>
    <property type="evidence" value="ECO:0007669"/>
    <property type="project" value="InterPro"/>
</dbReference>
<dbReference type="Gene3D" id="3.40.390.10">
    <property type="entry name" value="Collagenase (Catalytic Domain)"/>
    <property type="match status" value="1"/>
</dbReference>
<evidence type="ECO:0000256" key="7">
    <source>
        <dbReference type="ARBA" id="ARBA00023015"/>
    </source>
</evidence>
<evidence type="ECO:0000313" key="13">
    <source>
        <dbReference type="EMBL" id="VDO22349.1"/>
    </source>
</evidence>
<dbReference type="PROSITE" id="PS51344">
    <property type="entry name" value="HTH_TFE_IIE"/>
    <property type="match status" value="1"/>
</dbReference>
<dbReference type="PANTHER" id="PTHR11804">
    <property type="entry name" value="PROTEASE M3 THIMET OLIGOPEPTIDASE-RELATED"/>
    <property type="match status" value="1"/>
</dbReference>
<evidence type="ECO:0000256" key="8">
    <source>
        <dbReference type="ARBA" id="ARBA00023049"/>
    </source>
</evidence>
<dbReference type="GO" id="GO:0046872">
    <property type="term" value="F:metal ion binding"/>
    <property type="evidence" value="ECO:0007669"/>
    <property type="project" value="UniProtKB-UniRule"/>
</dbReference>
<sequence>MSGVLLRWCLKSKYANTSRFISLVSNVRAYFQLILKCSDLNSSPSLQKCIQKRNILFKMVNETPPRIVGYYVVFPHIPDETVENNRFMYNIAKGEDWPTLATASPKEMYEGTVRMLMEYGATCMEHLELLSKLPAEERTFETVVEPLLTEEYDVDYALQTLLLKMLTDWPDSDRKLFDADLHHIKIMSARDHMEKLSNADFQDAIKQLYDAKEGLTEWQLRLLEWYLLEIRASGMDRRDDKTRKLIGSWSRFIDEYRSKYISNVMATNDQHVFTITDKAMLKDAPPHVLQTLAADPTQWEQGPWRGRMTPHSIYPFLEYCGSRQLRAEAWERWISKASFDHDFYNNSINIEELRHNKLNVDFSEGLAKTLGYSSTSEHRLANKMAASPETVRNFLNALTRRIRPVFIDRMESWTAFAQAKELMSSNLQAHDLAYICRKEAEHHYDVDPLDLMNHFPFWPTFLNLTKIMGQIFGLEFHDISDSGLERAHPDARIFSVDDVTTGEHLGRLYIDPFDRESKRGTWNVMLGRMDSQVRGLDKIVYLVGSAIAPTESSPSLLHHHQLEQLLFHVGRSVQMLLSRAPYRDIAIPWAPFYASDWDAADAFPAFLQFFMYKPTLLQSLSSPHIVNGSTVSDEYANNICLALSRSTLWESYRSLFWADYDLTIFEMEDRKQKFWLDLYREMSKEYFPFKAGRNDYHPCSFIPIFGLQPYMGMYYRKLWTEMLALDIHETFDFEDDVAKTGERLKATMLSRGSGDVAKELYRRFQGRDPSVGAICDFYDPPSFYHLNVEEASQVNYIESADLRLTAESARSLPFSTARDCLPGENPLEIPGSVNVVMYNGTVGVLVGMSNATGTTTGGDSKAPETTVVTEVPPSLHRVLLLMVKNFFSKEHYLVVYYIMRAVCIREENLRSRLNFDQKQLRQLLAGLKNEKLVKDRLLQQKNETGRNVSIIFYFINYRAIINVLKYKIDHMRQMLEAREKNELQKANYKCDQCGAQYEDMDIDRIFDPQTGTLKCWRCQGEVTQDITGGPTQVTRTLLARFNEQMLPLFAAIRELAGVQLAPHLLEPDINQYLAEEDKTAETNQQLVDFSSSAGGPRVQLGGTAHSYQTGPSIKYANADQITVDLNADTNSKPVEEAKVVPTWLQDDAIGGGEQNVTDEVLGAGTDSNDAVPHVASSVSLSLMAELENIEEPPQKRPRSDEDQNGVANDGLGADDEDEEDDEEEEMISVAGKLVPLSEVTSEMVAEMTEEERDRYTAIMQENLYY</sequence>
<dbReference type="InterPro" id="IPR002853">
    <property type="entry name" value="TFIIE_asu"/>
</dbReference>
<keyword evidence="4 10" id="KW-0479">Metal-binding</keyword>
<evidence type="ECO:0000256" key="3">
    <source>
        <dbReference type="ARBA" id="ARBA00022670"/>
    </source>
</evidence>
<dbReference type="SUPFAM" id="SSF55486">
    <property type="entry name" value="Metalloproteases ('zincins'), catalytic domain"/>
    <property type="match status" value="1"/>
</dbReference>
<evidence type="ECO:0000259" key="12">
    <source>
        <dbReference type="PROSITE" id="PS51344"/>
    </source>
</evidence>
<keyword evidence="14" id="KW-1185">Reference proteome</keyword>
<comment type="cofactor">
    <cofactor evidence="10">
        <name>Zn(2+)</name>
        <dbReference type="ChEBI" id="CHEBI:29105"/>
    </cofactor>
    <text evidence="10">Binds 1 zinc ion.</text>
</comment>
<dbReference type="Gene3D" id="1.10.1370.10">
    <property type="entry name" value="Neurolysin, domain 3"/>
    <property type="match status" value="1"/>
</dbReference>
<dbReference type="OMA" id="SNIMATN"/>
<organism evidence="15">
    <name type="scientific">Haemonchus placei</name>
    <name type="common">Barber's pole worm</name>
    <dbReference type="NCBI Taxonomy" id="6290"/>
    <lineage>
        <taxon>Eukaryota</taxon>
        <taxon>Metazoa</taxon>
        <taxon>Ecdysozoa</taxon>
        <taxon>Nematoda</taxon>
        <taxon>Chromadorea</taxon>
        <taxon>Rhabditida</taxon>
        <taxon>Rhabditina</taxon>
        <taxon>Rhabditomorpha</taxon>
        <taxon>Strongyloidea</taxon>
        <taxon>Trichostrongylidae</taxon>
        <taxon>Haemonchus</taxon>
    </lineage>
</organism>
<evidence type="ECO:0000313" key="15">
    <source>
        <dbReference type="WBParaSite" id="HPLM_0000408501-mRNA-1"/>
    </source>
</evidence>
<keyword evidence="6 10" id="KW-0862">Zinc</keyword>
<dbReference type="InterPro" id="IPR024077">
    <property type="entry name" value="Neurolysin/TOP_dom2"/>
</dbReference>
<dbReference type="STRING" id="6290.A0A0N4W2V4"/>
<dbReference type="InterPro" id="IPR017919">
    <property type="entry name" value="TFIIE/TFIIEa_HTH"/>
</dbReference>
<dbReference type="GO" id="GO:0004222">
    <property type="term" value="F:metalloendopeptidase activity"/>
    <property type="evidence" value="ECO:0007669"/>
    <property type="project" value="InterPro"/>
</dbReference>
<dbReference type="WBParaSite" id="HPLM_0000408501-mRNA-1">
    <property type="protein sequence ID" value="HPLM_0000408501-mRNA-1"/>
    <property type="gene ID" value="HPLM_0000408501"/>
</dbReference>
<reference evidence="13 14" key="2">
    <citation type="submission" date="2018-11" db="EMBL/GenBank/DDBJ databases">
        <authorList>
            <consortium name="Pathogen Informatics"/>
        </authorList>
    </citation>
    <scope>NUCLEOTIDE SEQUENCE [LARGE SCALE GENOMIC DNA]</scope>
    <source>
        <strain evidence="13 14">MHpl1</strain>
    </source>
</reference>
<evidence type="ECO:0000256" key="9">
    <source>
        <dbReference type="ARBA" id="ARBA00023163"/>
    </source>
</evidence>
<dbReference type="Gene3D" id="3.30.40.10">
    <property type="entry name" value="Zinc/RING finger domain, C3HC4 (zinc finger)"/>
    <property type="match status" value="1"/>
</dbReference>
<dbReference type="FunFam" id="3.40.390.10:FF:000063">
    <property type="entry name" value="Putative cytosolic oligopeptidase A-like Protein"/>
    <property type="match status" value="1"/>
</dbReference>
<accession>A0A0N4W2V4</accession>
<dbReference type="InterPro" id="IPR021600">
    <property type="entry name" value="TFIIE_asu_C"/>
</dbReference>
<dbReference type="GO" id="GO:0006508">
    <property type="term" value="P:proteolysis"/>
    <property type="evidence" value="ECO:0007669"/>
    <property type="project" value="UniProtKB-KW"/>
</dbReference>
<dbReference type="InterPro" id="IPR001567">
    <property type="entry name" value="Pept_M3A_M3B_dom"/>
</dbReference>
<comment type="similarity">
    <text evidence="1 10">Belongs to the peptidase M3 family.</text>
</comment>
<evidence type="ECO:0000256" key="4">
    <source>
        <dbReference type="ARBA" id="ARBA00022723"/>
    </source>
</evidence>
<evidence type="ECO:0000256" key="5">
    <source>
        <dbReference type="ARBA" id="ARBA00022801"/>
    </source>
</evidence>
<dbReference type="AlphaFoldDB" id="A0A0N4W2V4"/>
<dbReference type="Pfam" id="PF01432">
    <property type="entry name" value="Peptidase_M3"/>
    <property type="match status" value="1"/>
</dbReference>
<feature type="region of interest" description="Disordered" evidence="11">
    <location>
        <begin position="1149"/>
        <end position="1170"/>
    </location>
</feature>
<evidence type="ECO:0000256" key="6">
    <source>
        <dbReference type="ARBA" id="ARBA00022833"/>
    </source>
</evidence>
<feature type="region of interest" description="Disordered" evidence="11">
    <location>
        <begin position="1190"/>
        <end position="1234"/>
    </location>
</feature>
<comment type="similarity">
    <text evidence="2">Belongs to the TFIIE alpha subunit family.</text>
</comment>
<dbReference type="PANTHER" id="PTHR11804:SF83">
    <property type="entry name" value="LD37516P"/>
    <property type="match status" value="1"/>
</dbReference>
<dbReference type="InterPro" id="IPR024079">
    <property type="entry name" value="MetalloPept_cat_dom_sf"/>
</dbReference>
<proteinExistence type="inferred from homology"/>
<dbReference type="OrthoDB" id="534666at2759"/>
<dbReference type="SMART" id="SM00531">
    <property type="entry name" value="TFIIE"/>
    <property type="match status" value="1"/>
</dbReference>
<evidence type="ECO:0000313" key="14">
    <source>
        <dbReference type="Proteomes" id="UP000268014"/>
    </source>
</evidence>
<keyword evidence="8 10" id="KW-0482">Metalloprotease</keyword>
<keyword evidence="9" id="KW-0804">Transcription</keyword>
<feature type="compositionally biased region" description="Acidic residues" evidence="11">
    <location>
        <begin position="1212"/>
        <end position="1226"/>
    </location>
</feature>
<evidence type="ECO:0000256" key="2">
    <source>
        <dbReference type="ARBA" id="ARBA00008947"/>
    </source>
</evidence>
<dbReference type="InterPro" id="IPR045090">
    <property type="entry name" value="Pept_M3A_M3B"/>
</dbReference>